<reference evidence="1" key="1">
    <citation type="journal article" date="2022" name="bioRxiv">
        <title>Sequencing and chromosome-scale assembly of the giantPleurodeles waltlgenome.</title>
        <authorList>
            <person name="Brown T."/>
            <person name="Elewa A."/>
            <person name="Iarovenko S."/>
            <person name="Subramanian E."/>
            <person name="Araus A.J."/>
            <person name="Petzold A."/>
            <person name="Susuki M."/>
            <person name="Suzuki K.-i.T."/>
            <person name="Hayashi T."/>
            <person name="Toyoda A."/>
            <person name="Oliveira C."/>
            <person name="Osipova E."/>
            <person name="Leigh N.D."/>
            <person name="Simon A."/>
            <person name="Yun M.H."/>
        </authorList>
    </citation>
    <scope>NUCLEOTIDE SEQUENCE</scope>
    <source>
        <strain evidence="1">20211129_DDA</strain>
        <tissue evidence="1">Liver</tissue>
    </source>
</reference>
<protein>
    <submittedName>
        <fullName evidence="1">Uncharacterized protein</fullName>
    </submittedName>
</protein>
<comment type="caution">
    <text evidence="1">The sequence shown here is derived from an EMBL/GenBank/DDBJ whole genome shotgun (WGS) entry which is preliminary data.</text>
</comment>
<evidence type="ECO:0000313" key="1">
    <source>
        <dbReference type="EMBL" id="KAJ1108150.1"/>
    </source>
</evidence>
<proteinExistence type="predicted"/>
<evidence type="ECO:0000313" key="2">
    <source>
        <dbReference type="Proteomes" id="UP001066276"/>
    </source>
</evidence>
<dbReference type="AlphaFoldDB" id="A0AAV7MWL9"/>
<keyword evidence="2" id="KW-1185">Reference proteome</keyword>
<dbReference type="EMBL" id="JANPWB010000013">
    <property type="protein sequence ID" value="KAJ1108150.1"/>
    <property type="molecule type" value="Genomic_DNA"/>
</dbReference>
<name>A0AAV7MWL9_PLEWA</name>
<sequence length="238" mass="27479">MTRDYTSYSAVHNTYVGIDYYLSTPPYWDSELMPPSDHYHCQTMLQCICCYCSSRAKRHTSLKLITAYLQTNDTGHTPLASVWEALKLVIRGELTAISADSHCRKEKRAALDKEVADLESAHKPTGAHRVWRDLENAQLHRCLYQDLTEHAILSHKHKFYLSSKPRGTRACASFAQPDLCWVNQNDLYWPLHHDSLQKRRSGPSIAHCTRHRAPAVVTYQLIFWILSSLHYLMQSLQH</sequence>
<accession>A0AAV7MWL9</accession>
<dbReference type="Proteomes" id="UP001066276">
    <property type="component" value="Chromosome 9"/>
</dbReference>
<gene>
    <name evidence="1" type="ORF">NDU88_005532</name>
</gene>
<organism evidence="1 2">
    <name type="scientific">Pleurodeles waltl</name>
    <name type="common">Iberian ribbed newt</name>
    <dbReference type="NCBI Taxonomy" id="8319"/>
    <lineage>
        <taxon>Eukaryota</taxon>
        <taxon>Metazoa</taxon>
        <taxon>Chordata</taxon>
        <taxon>Craniata</taxon>
        <taxon>Vertebrata</taxon>
        <taxon>Euteleostomi</taxon>
        <taxon>Amphibia</taxon>
        <taxon>Batrachia</taxon>
        <taxon>Caudata</taxon>
        <taxon>Salamandroidea</taxon>
        <taxon>Salamandridae</taxon>
        <taxon>Pleurodelinae</taxon>
        <taxon>Pleurodeles</taxon>
    </lineage>
</organism>